<dbReference type="Proteomes" id="UP000266841">
    <property type="component" value="Unassembled WGS sequence"/>
</dbReference>
<evidence type="ECO:0000313" key="2">
    <source>
        <dbReference type="Proteomes" id="UP000266841"/>
    </source>
</evidence>
<evidence type="ECO:0000313" key="1">
    <source>
        <dbReference type="EMBL" id="EJK54083.1"/>
    </source>
</evidence>
<comment type="caution">
    <text evidence="1">The sequence shown here is derived from an EMBL/GenBank/DDBJ whole genome shotgun (WGS) entry which is preliminary data.</text>
</comment>
<protein>
    <submittedName>
        <fullName evidence="1">Uncharacterized protein</fullName>
    </submittedName>
</protein>
<gene>
    <name evidence="1" type="ORF">THAOC_26362</name>
</gene>
<dbReference type="EMBL" id="AGNL01036407">
    <property type="protein sequence ID" value="EJK54083.1"/>
    <property type="molecule type" value="Genomic_DNA"/>
</dbReference>
<dbReference type="AlphaFoldDB" id="K0RK27"/>
<accession>K0RK27</accession>
<organism evidence="1 2">
    <name type="scientific">Thalassiosira oceanica</name>
    <name type="common">Marine diatom</name>
    <dbReference type="NCBI Taxonomy" id="159749"/>
    <lineage>
        <taxon>Eukaryota</taxon>
        <taxon>Sar</taxon>
        <taxon>Stramenopiles</taxon>
        <taxon>Ochrophyta</taxon>
        <taxon>Bacillariophyta</taxon>
        <taxon>Coscinodiscophyceae</taxon>
        <taxon>Thalassiosirophycidae</taxon>
        <taxon>Thalassiosirales</taxon>
        <taxon>Thalassiosiraceae</taxon>
        <taxon>Thalassiosira</taxon>
    </lineage>
</organism>
<proteinExistence type="predicted"/>
<sequence>MKTTARTTRGSRPYTRGPVARARRERLFPVDEVERARLALREAAGYRWRLRRALRAVFALLPSASRIVESAHGMMRDFYDPQMPTQILNAK</sequence>
<reference evidence="1 2" key="1">
    <citation type="journal article" date="2012" name="Genome Biol.">
        <title>Genome and low-iron response of an oceanic diatom adapted to chronic iron limitation.</title>
        <authorList>
            <person name="Lommer M."/>
            <person name="Specht M."/>
            <person name="Roy A.S."/>
            <person name="Kraemer L."/>
            <person name="Andreson R."/>
            <person name="Gutowska M.A."/>
            <person name="Wolf J."/>
            <person name="Bergner S.V."/>
            <person name="Schilhabel M.B."/>
            <person name="Klostermeier U.C."/>
            <person name="Beiko R.G."/>
            <person name="Rosenstiel P."/>
            <person name="Hippler M."/>
            <person name="Laroche J."/>
        </authorList>
    </citation>
    <scope>NUCLEOTIDE SEQUENCE [LARGE SCALE GENOMIC DNA]</scope>
    <source>
        <strain evidence="1 2">CCMP1005</strain>
    </source>
</reference>
<feature type="non-terminal residue" evidence="1">
    <location>
        <position position="91"/>
    </location>
</feature>
<name>K0RK27_THAOC</name>
<keyword evidence="2" id="KW-1185">Reference proteome</keyword>